<reference evidence="10" key="1">
    <citation type="submission" date="2025-08" db="UniProtKB">
        <authorList>
            <consortium name="RefSeq"/>
        </authorList>
    </citation>
    <scope>IDENTIFICATION</scope>
    <source>
        <tissue evidence="10">Gonads</tissue>
    </source>
</reference>
<dbReference type="Gene3D" id="3.30.390.110">
    <property type="match status" value="1"/>
</dbReference>
<feature type="compositionally biased region" description="Low complexity" evidence="7">
    <location>
        <begin position="169"/>
        <end position="189"/>
    </location>
</feature>
<dbReference type="STRING" id="7574.A0A1S3J740"/>
<dbReference type="SUPFAM" id="SSF47473">
    <property type="entry name" value="EF-hand"/>
    <property type="match status" value="1"/>
</dbReference>
<keyword evidence="3" id="KW-0689">Ribosomal protein</keyword>
<dbReference type="InterPro" id="IPR029004">
    <property type="entry name" value="Ribosomal_eL28/Mak16"/>
</dbReference>
<dbReference type="InterPro" id="IPR002672">
    <property type="entry name" value="Ribosomal_eL28"/>
</dbReference>
<dbReference type="Gene3D" id="1.10.238.10">
    <property type="entry name" value="EF-hand"/>
    <property type="match status" value="1"/>
</dbReference>
<dbReference type="InParanoid" id="A0A1S3J740"/>
<gene>
    <name evidence="10" type="primary">LOC106170767</name>
</gene>
<evidence type="ECO:0000256" key="1">
    <source>
        <dbReference type="ARBA" id="ARBA00007926"/>
    </source>
</evidence>
<dbReference type="InterPro" id="IPR018247">
    <property type="entry name" value="EF_Hand_1_Ca_BS"/>
</dbReference>
<accession>A0A1S3J740</accession>
<dbReference type="InterPro" id="IPR011992">
    <property type="entry name" value="EF-hand-dom_pair"/>
</dbReference>
<dbReference type="Pfam" id="PF01778">
    <property type="entry name" value="Ribosomal_L28e"/>
    <property type="match status" value="1"/>
</dbReference>
<evidence type="ECO:0000256" key="2">
    <source>
        <dbReference type="ARBA" id="ARBA00022837"/>
    </source>
</evidence>
<protein>
    <recommendedName>
        <fullName evidence="5">Large ribosomal subunit protein eL28</fullName>
    </recommendedName>
    <alternativeName>
        <fullName evidence="6">60S ribosomal protein L28</fullName>
    </alternativeName>
</protein>
<dbReference type="FunFam" id="3.30.390.110:FF:000002">
    <property type="entry name" value="60S ribosomal protein L28"/>
    <property type="match status" value="1"/>
</dbReference>
<dbReference type="PANTHER" id="PTHR10544">
    <property type="entry name" value="60S RIBOSOMAL PROTEIN L28"/>
    <property type="match status" value="1"/>
</dbReference>
<dbReference type="AlphaFoldDB" id="A0A1S3J740"/>
<keyword evidence="4" id="KW-0687">Ribonucleoprotein</keyword>
<dbReference type="GO" id="GO:0005840">
    <property type="term" value="C:ribosome"/>
    <property type="evidence" value="ECO:0007669"/>
    <property type="project" value="UniProtKB-KW"/>
</dbReference>
<dbReference type="GO" id="GO:0006412">
    <property type="term" value="P:translation"/>
    <property type="evidence" value="ECO:0007669"/>
    <property type="project" value="InterPro"/>
</dbReference>
<dbReference type="PROSITE" id="PS50222">
    <property type="entry name" value="EF_HAND_2"/>
    <property type="match status" value="2"/>
</dbReference>
<evidence type="ECO:0000313" key="10">
    <source>
        <dbReference type="RefSeq" id="XP_013406215.1"/>
    </source>
</evidence>
<dbReference type="GO" id="GO:0003735">
    <property type="term" value="F:structural constituent of ribosome"/>
    <property type="evidence" value="ECO:0007669"/>
    <property type="project" value="InterPro"/>
</dbReference>
<dbReference type="InterPro" id="IPR002048">
    <property type="entry name" value="EF_hand_dom"/>
</dbReference>
<dbReference type="OrthoDB" id="26525at2759"/>
<evidence type="ECO:0000256" key="5">
    <source>
        <dbReference type="ARBA" id="ARBA00035223"/>
    </source>
</evidence>
<sequence>MSYEKFEGFFFEADEDKSGQIDIDELIKRLRRGGYKGTTEQIKRAFGEADTSGDGLISFEEYMTAMGFKLKLKHKGVALWRCLDEFDKERNWQIEYQSLPGIFFTSVKKYFTHDEMEKMIEVGDKVKNRSNMIDMAEYLRELAKLKIIELDDIPFPQAEVMEVVTSATTAGVGAAPSRKPAAKPAAKPSSKPKKKGSGPTESAAARAANNMSSHAAWLVIRNNSSFLIKRNGASFTREPNNLKNRNSFRYNGLIHRQTVGVEPAKDGKGVVLLTKNSKGFQKPSKSFNRVELKKGARRTMNTIRKTLSGGRYRKELTMDAMRRASAILKSQQPRVTKQTRQKKK</sequence>
<dbReference type="Pfam" id="PF13499">
    <property type="entry name" value="EF-hand_7"/>
    <property type="match status" value="1"/>
</dbReference>
<dbReference type="Proteomes" id="UP000085678">
    <property type="component" value="Unplaced"/>
</dbReference>
<evidence type="ECO:0000256" key="7">
    <source>
        <dbReference type="SAM" id="MobiDB-lite"/>
    </source>
</evidence>
<evidence type="ECO:0000256" key="3">
    <source>
        <dbReference type="ARBA" id="ARBA00022980"/>
    </source>
</evidence>
<dbReference type="KEGG" id="lak:106170767"/>
<name>A0A1S3J740_LINAN</name>
<dbReference type="SMART" id="SM00054">
    <property type="entry name" value="EFh"/>
    <property type="match status" value="3"/>
</dbReference>
<evidence type="ECO:0000259" key="8">
    <source>
        <dbReference type="PROSITE" id="PS50222"/>
    </source>
</evidence>
<feature type="compositionally biased region" description="Low complexity" evidence="7">
    <location>
        <begin position="197"/>
        <end position="207"/>
    </location>
</feature>
<organism evidence="9 10">
    <name type="scientific">Lingula anatina</name>
    <name type="common">Brachiopod</name>
    <name type="synonym">Lingula unguis</name>
    <dbReference type="NCBI Taxonomy" id="7574"/>
    <lineage>
        <taxon>Eukaryota</taxon>
        <taxon>Metazoa</taxon>
        <taxon>Spiralia</taxon>
        <taxon>Lophotrochozoa</taxon>
        <taxon>Brachiopoda</taxon>
        <taxon>Linguliformea</taxon>
        <taxon>Lingulata</taxon>
        <taxon>Lingulida</taxon>
        <taxon>Linguloidea</taxon>
        <taxon>Lingulidae</taxon>
        <taxon>Lingula</taxon>
    </lineage>
</organism>
<comment type="similarity">
    <text evidence="1">Belongs to the eukaryotic ribosomal protein eL28 family.</text>
</comment>
<evidence type="ECO:0000256" key="4">
    <source>
        <dbReference type="ARBA" id="ARBA00023274"/>
    </source>
</evidence>
<dbReference type="CDD" id="cd00051">
    <property type="entry name" value="EFh"/>
    <property type="match status" value="1"/>
</dbReference>
<proteinExistence type="inferred from homology"/>
<keyword evidence="9" id="KW-1185">Reference proteome</keyword>
<feature type="region of interest" description="Disordered" evidence="7">
    <location>
        <begin position="169"/>
        <end position="207"/>
    </location>
</feature>
<evidence type="ECO:0000256" key="6">
    <source>
        <dbReference type="ARBA" id="ARBA00035330"/>
    </source>
</evidence>
<feature type="domain" description="EF-hand" evidence="8">
    <location>
        <begin position="37"/>
        <end position="72"/>
    </location>
</feature>
<evidence type="ECO:0000313" key="9">
    <source>
        <dbReference type="Proteomes" id="UP000085678"/>
    </source>
</evidence>
<dbReference type="PROSITE" id="PS00018">
    <property type="entry name" value="EF_HAND_1"/>
    <property type="match status" value="2"/>
</dbReference>
<dbReference type="GO" id="GO:0005509">
    <property type="term" value="F:calcium ion binding"/>
    <property type="evidence" value="ECO:0007669"/>
    <property type="project" value="InterPro"/>
</dbReference>
<dbReference type="GO" id="GO:1990904">
    <property type="term" value="C:ribonucleoprotein complex"/>
    <property type="evidence" value="ECO:0007669"/>
    <property type="project" value="UniProtKB-KW"/>
</dbReference>
<dbReference type="GeneID" id="106170767"/>
<feature type="domain" description="EF-hand" evidence="8">
    <location>
        <begin position="1"/>
        <end position="36"/>
    </location>
</feature>
<dbReference type="RefSeq" id="XP_013406215.1">
    <property type="nucleotide sequence ID" value="XM_013550761.2"/>
</dbReference>
<keyword evidence="2" id="KW-0106">Calcium</keyword>